<dbReference type="PANTHER" id="PTHR11505">
    <property type="entry name" value="L1 TRANSPOSABLE ELEMENT-RELATED"/>
    <property type="match status" value="1"/>
</dbReference>
<sequence length="203" mass="23327">MSKKATSKSTVVTISDEQLNSLADIVSSKIEAKLNAREKFVDQCLSELQAENALLKEKTDDLEQRNRLENLRIFGIKEEAKEDTNKLVLDVAMKIGIYSLEKHHISRSHRVGKKHSDKPRAIIVKFVSYADRQKLFEAKKKLKGSNISIREDLTSIRQAILRKAHEKFEEVWTQNGVIVIKDGAKFHRIRTMEKLDELINSDE</sequence>
<evidence type="ECO:0000313" key="1">
    <source>
        <dbReference type="EMBL" id="KAK3932634.1"/>
    </source>
</evidence>
<name>A0AAE1I4X8_9NEOP</name>
<evidence type="ECO:0000313" key="2">
    <source>
        <dbReference type="Proteomes" id="UP001219518"/>
    </source>
</evidence>
<dbReference type="InterPro" id="IPR004244">
    <property type="entry name" value="Transposase_22"/>
</dbReference>
<dbReference type="Gene3D" id="3.30.70.1820">
    <property type="entry name" value="L1 transposable element, RRM domain"/>
    <property type="match status" value="1"/>
</dbReference>
<comment type="caution">
    <text evidence="1">The sequence shown here is derived from an EMBL/GenBank/DDBJ whole genome shotgun (WGS) entry which is preliminary data.</text>
</comment>
<keyword evidence="2" id="KW-1185">Reference proteome</keyword>
<dbReference type="AlphaFoldDB" id="A0AAE1I4X8"/>
<dbReference type="Proteomes" id="UP001219518">
    <property type="component" value="Unassembled WGS sequence"/>
</dbReference>
<protein>
    <submittedName>
        <fullName evidence="1">LINE-1 type transposase domain-containing protein 1</fullName>
    </submittedName>
</protein>
<reference evidence="1" key="1">
    <citation type="submission" date="2021-07" db="EMBL/GenBank/DDBJ databases">
        <authorList>
            <person name="Catto M.A."/>
            <person name="Jacobson A."/>
            <person name="Kennedy G."/>
            <person name="Labadie P."/>
            <person name="Hunt B.G."/>
            <person name="Srinivasan R."/>
        </authorList>
    </citation>
    <scope>NUCLEOTIDE SEQUENCE</scope>
    <source>
        <strain evidence="1">PL_HMW_Pooled</strain>
        <tissue evidence="1">Head</tissue>
    </source>
</reference>
<dbReference type="EMBL" id="JAHWGI010001438">
    <property type="protein sequence ID" value="KAK3932634.1"/>
    <property type="molecule type" value="Genomic_DNA"/>
</dbReference>
<proteinExistence type="predicted"/>
<gene>
    <name evidence="1" type="ORF">KUF71_013708</name>
</gene>
<accession>A0AAE1I4X8</accession>
<organism evidence="1 2">
    <name type="scientific">Frankliniella fusca</name>
    <dbReference type="NCBI Taxonomy" id="407009"/>
    <lineage>
        <taxon>Eukaryota</taxon>
        <taxon>Metazoa</taxon>
        <taxon>Ecdysozoa</taxon>
        <taxon>Arthropoda</taxon>
        <taxon>Hexapoda</taxon>
        <taxon>Insecta</taxon>
        <taxon>Pterygota</taxon>
        <taxon>Neoptera</taxon>
        <taxon>Paraneoptera</taxon>
        <taxon>Thysanoptera</taxon>
        <taxon>Terebrantia</taxon>
        <taxon>Thripoidea</taxon>
        <taxon>Thripidae</taxon>
        <taxon>Frankliniella</taxon>
    </lineage>
</organism>
<reference evidence="1" key="2">
    <citation type="journal article" date="2023" name="BMC Genomics">
        <title>Pest status, molecular evolution, and epigenetic factors derived from the genome assembly of Frankliniella fusca, a thysanopteran phytovirus vector.</title>
        <authorList>
            <person name="Catto M.A."/>
            <person name="Labadie P.E."/>
            <person name="Jacobson A.L."/>
            <person name="Kennedy G.G."/>
            <person name="Srinivasan R."/>
            <person name="Hunt B.G."/>
        </authorList>
    </citation>
    <scope>NUCLEOTIDE SEQUENCE</scope>
    <source>
        <strain evidence="1">PL_HMW_Pooled</strain>
    </source>
</reference>